<dbReference type="GO" id="GO:0048038">
    <property type="term" value="F:quinone binding"/>
    <property type="evidence" value="ECO:0007669"/>
    <property type="project" value="InterPro"/>
</dbReference>
<dbReference type="SUPFAM" id="SSF56762">
    <property type="entry name" value="HydB/Nqo4-like"/>
    <property type="match status" value="1"/>
</dbReference>
<dbReference type="PANTHER" id="PTHR11993:SF10">
    <property type="entry name" value="NADH DEHYDROGENASE [UBIQUINONE] IRON-SULFUR PROTEIN 2, MITOCHONDRIAL"/>
    <property type="match status" value="1"/>
</dbReference>
<keyword evidence="4 5" id="KW-0520">NAD</keyword>
<evidence type="ECO:0000256" key="4">
    <source>
        <dbReference type="ARBA" id="ARBA00023027"/>
    </source>
</evidence>
<gene>
    <name evidence="7" type="ORF">DRP44_02500</name>
</gene>
<dbReference type="EMBL" id="QNBC01000021">
    <property type="protein sequence ID" value="RKX67365.1"/>
    <property type="molecule type" value="Genomic_DNA"/>
</dbReference>
<keyword evidence="3 5" id="KW-1278">Translocase</keyword>
<feature type="domain" description="NADH-quinone oxidoreductase subunit D" evidence="6">
    <location>
        <begin position="304"/>
        <end position="379"/>
    </location>
</feature>
<dbReference type="AlphaFoldDB" id="A0A660SA33"/>
<dbReference type="Gene3D" id="1.10.645.10">
    <property type="entry name" value="Cytochrome-c3 Hydrogenase, chain B"/>
    <property type="match status" value="1"/>
</dbReference>
<dbReference type="Proteomes" id="UP000282321">
    <property type="component" value="Unassembled WGS sequence"/>
</dbReference>
<dbReference type="NCBIfam" id="NF004739">
    <property type="entry name" value="PRK06075.1"/>
    <property type="match status" value="1"/>
</dbReference>
<evidence type="ECO:0000313" key="7">
    <source>
        <dbReference type="EMBL" id="RKX67365.1"/>
    </source>
</evidence>
<evidence type="ECO:0000256" key="1">
    <source>
        <dbReference type="ARBA" id="ARBA00005769"/>
    </source>
</evidence>
<feature type="domain" description="NADH-quinone oxidoreductase subunit D" evidence="6">
    <location>
        <begin position="132"/>
        <end position="297"/>
    </location>
</feature>
<dbReference type="InterPro" id="IPR029014">
    <property type="entry name" value="NiFe-Hase_large"/>
</dbReference>
<evidence type="ECO:0000256" key="3">
    <source>
        <dbReference type="ARBA" id="ARBA00022967"/>
    </source>
</evidence>
<evidence type="ECO:0000256" key="2">
    <source>
        <dbReference type="ARBA" id="ARBA00022448"/>
    </source>
</evidence>
<protein>
    <submittedName>
        <fullName evidence="7">NADH-quinone oxidoreductase subunit D</fullName>
        <ecNumber evidence="7">1.6.5.11</ecNumber>
    </submittedName>
</protein>
<dbReference type="InterPro" id="IPR014029">
    <property type="entry name" value="NADH_UbQ_OxRdtase_49kDa_CS"/>
</dbReference>
<evidence type="ECO:0000259" key="6">
    <source>
        <dbReference type="Pfam" id="PF00346"/>
    </source>
</evidence>
<dbReference type="PANTHER" id="PTHR11993">
    <property type="entry name" value="NADH-UBIQUINONE OXIDOREDUCTASE 49 KDA SUBUNIT"/>
    <property type="match status" value="1"/>
</dbReference>
<sequence length="379" mass="43540">MNELLTFLGEEDRYKKYELFFGPNHPGMNGNFSYIITVEGHTIKRVDPDPGQLHRGFEKLVEHRLWMQNISLIPRICVPEPDINELVYSRCVEKLMGIEIPERAKYIRTIVLEMARINAFLMGFSGISGTTGLYTGSHWTLADRDYFIDLFEWLTGARVYHMYIIPGGVRRDLPDGWIEKLEETLNYIEKRLSEYDRLIYNNPIVVQRLKGLAPITQEDAIKYGITGPNLRATGIKYDTRKAVPYAAYEYLDFDIPVQSDGDGLARAIQRREEFEISINLIRQAIKKMPKKGKIRLDMPNPLKFRVPKGEVYVKVESARGEHGYYMVSDGGTKPYRMAVRGGSYTAGLVYARKALVGMRIEDVALWMATMDICAPDFDR</sequence>
<dbReference type="EC" id="1.6.5.11" evidence="7"/>
<comment type="caution">
    <text evidence="7">The sequence shown here is derived from an EMBL/GenBank/DDBJ whole genome shotgun (WGS) entry which is preliminary data.</text>
</comment>
<keyword evidence="2 5" id="KW-0813">Transport</keyword>
<organism evidence="7 8">
    <name type="scientific">candidate division TA06 bacterium</name>
    <dbReference type="NCBI Taxonomy" id="2250710"/>
    <lineage>
        <taxon>Bacteria</taxon>
        <taxon>Bacteria division TA06</taxon>
    </lineage>
</organism>
<keyword evidence="7" id="KW-0560">Oxidoreductase</keyword>
<evidence type="ECO:0000256" key="5">
    <source>
        <dbReference type="RuleBase" id="RU003685"/>
    </source>
</evidence>
<dbReference type="GO" id="GO:0051287">
    <property type="term" value="F:NAD binding"/>
    <property type="evidence" value="ECO:0007669"/>
    <property type="project" value="InterPro"/>
</dbReference>
<dbReference type="InterPro" id="IPR022885">
    <property type="entry name" value="NDH1_su_D/H"/>
</dbReference>
<dbReference type="Pfam" id="PF00346">
    <property type="entry name" value="Complex1_49kDa"/>
    <property type="match status" value="2"/>
</dbReference>
<dbReference type="InterPro" id="IPR001135">
    <property type="entry name" value="NADH_Q_OxRdtase_suD"/>
</dbReference>
<accession>A0A660SA33</accession>
<comment type="similarity">
    <text evidence="1 5">Belongs to the complex I 49 kDa subunit family.</text>
</comment>
<name>A0A660SA33_UNCT6</name>
<dbReference type="GO" id="GO:0016651">
    <property type="term" value="F:oxidoreductase activity, acting on NAD(P)H"/>
    <property type="evidence" value="ECO:0007669"/>
    <property type="project" value="InterPro"/>
</dbReference>
<dbReference type="PROSITE" id="PS00535">
    <property type="entry name" value="COMPLEX1_49K"/>
    <property type="match status" value="1"/>
</dbReference>
<evidence type="ECO:0000313" key="8">
    <source>
        <dbReference type="Proteomes" id="UP000282321"/>
    </source>
</evidence>
<reference evidence="7 8" key="1">
    <citation type="submission" date="2018-06" db="EMBL/GenBank/DDBJ databases">
        <title>Extensive metabolic versatility and redundancy in microbially diverse, dynamic hydrothermal sediments.</title>
        <authorList>
            <person name="Dombrowski N."/>
            <person name="Teske A."/>
            <person name="Baker B.J."/>
        </authorList>
    </citation>
    <scope>NUCLEOTIDE SEQUENCE [LARGE SCALE GENOMIC DNA]</scope>
    <source>
        <strain evidence="7">B35_G9</strain>
    </source>
</reference>
<proteinExistence type="inferred from homology"/>